<dbReference type="SMART" id="SM00091">
    <property type="entry name" value="PAS"/>
    <property type="match status" value="1"/>
</dbReference>
<evidence type="ECO:0000256" key="7">
    <source>
        <dbReference type="ARBA" id="ARBA00022692"/>
    </source>
</evidence>
<feature type="domain" description="Histidine kinase" evidence="20">
    <location>
        <begin position="315"/>
        <end position="537"/>
    </location>
</feature>
<evidence type="ECO:0000256" key="14">
    <source>
        <dbReference type="ARBA" id="ARBA00064003"/>
    </source>
</evidence>
<dbReference type="PROSITE" id="PS50109">
    <property type="entry name" value="HIS_KIN"/>
    <property type="match status" value="1"/>
</dbReference>
<dbReference type="InterPro" id="IPR001789">
    <property type="entry name" value="Sig_transdc_resp-reg_receiver"/>
</dbReference>
<evidence type="ECO:0000313" key="26">
    <source>
        <dbReference type="Proteomes" id="UP000278351"/>
    </source>
</evidence>
<dbReference type="Pfam" id="PF02518">
    <property type="entry name" value="HATPase_c"/>
    <property type="match status" value="1"/>
</dbReference>
<dbReference type="InterPro" id="IPR008207">
    <property type="entry name" value="Sig_transdc_His_kin_Hpt_dom"/>
</dbReference>
<keyword evidence="9" id="KW-0418">Kinase</keyword>
<dbReference type="SMART" id="SM00448">
    <property type="entry name" value="REC"/>
    <property type="match status" value="1"/>
</dbReference>
<dbReference type="PANTHER" id="PTHR45339">
    <property type="entry name" value="HYBRID SIGNAL TRANSDUCTION HISTIDINE KINASE J"/>
    <property type="match status" value="1"/>
</dbReference>
<dbReference type="CDD" id="cd00082">
    <property type="entry name" value="HisKA"/>
    <property type="match status" value="1"/>
</dbReference>
<dbReference type="NCBIfam" id="TIGR00229">
    <property type="entry name" value="sensory_box"/>
    <property type="match status" value="1"/>
</dbReference>
<comment type="subcellular location">
    <subcellularLocation>
        <location evidence="2">Cell membrane</location>
        <topology evidence="2">Multi-pass membrane protein</topology>
    </subcellularLocation>
</comment>
<dbReference type="InterPro" id="IPR003661">
    <property type="entry name" value="HisK_dim/P_dom"/>
</dbReference>
<keyword evidence="26" id="KW-1185">Reference proteome</keyword>
<dbReference type="InterPro" id="IPR036641">
    <property type="entry name" value="HPT_dom_sf"/>
</dbReference>
<dbReference type="PROSITE" id="PS50112">
    <property type="entry name" value="PAS"/>
    <property type="match status" value="1"/>
</dbReference>
<keyword evidence="12" id="KW-0902">Two-component regulatory system</keyword>
<dbReference type="SMART" id="SM00086">
    <property type="entry name" value="PAC"/>
    <property type="match status" value="1"/>
</dbReference>
<dbReference type="InterPro" id="IPR011006">
    <property type="entry name" value="CheY-like_superfamily"/>
</dbReference>
<feature type="domain" description="Response regulatory" evidence="21">
    <location>
        <begin position="563"/>
        <end position="681"/>
    </location>
</feature>
<evidence type="ECO:0000256" key="10">
    <source>
        <dbReference type="ARBA" id="ARBA00022840"/>
    </source>
</evidence>
<dbReference type="InterPro" id="IPR005467">
    <property type="entry name" value="His_kinase_dom"/>
</dbReference>
<evidence type="ECO:0000256" key="15">
    <source>
        <dbReference type="ARBA" id="ARBA00068150"/>
    </source>
</evidence>
<comment type="catalytic activity">
    <reaction evidence="1">
        <text>ATP + protein L-histidine = ADP + protein N-phospho-L-histidine.</text>
        <dbReference type="EC" id="2.7.13.3"/>
    </reaction>
</comment>
<dbReference type="Gene3D" id="3.40.50.2300">
    <property type="match status" value="1"/>
</dbReference>
<evidence type="ECO:0000256" key="16">
    <source>
        <dbReference type="PROSITE-ProRule" id="PRU00110"/>
    </source>
</evidence>
<keyword evidence="10" id="KW-0067">ATP-binding</keyword>
<evidence type="ECO:0000256" key="18">
    <source>
        <dbReference type="SAM" id="Coils"/>
    </source>
</evidence>
<dbReference type="SUPFAM" id="SSF47226">
    <property type="entry name" value="Histidine-containing phosphotransfer domain, HPT domain"/>
    <property type="match status" value="1"/>
</dbReference>
<dbReference type="Gene3D" id="1.10.287.130">
    <property type="match status" value="1"/>
</dbReference>
<evidence type="ECO:0000256" key="2">
    <source>
        <dbReference type="ARBA" id="ARBA00004651"/>
    </source>
</evidence>
<gene>
    <name evidence="25" type="ORF">EGT74_19245</name>
</gene>
<comment type="caution">
    <text evidence="25">The sequence shown here is derived from an EMBL/GenBank/DDBJ whole genome shotgun (WGS) entry which is preliminary data.</text>
</comment>
<dbReference type="Pfam" id="PF00989">
    <property type="entry name" value="PAS"/>
    <property type="match status" value="1"/>
</dbReference>
<evidence type="ECO:0000256" key="19">
    <source>
        <dbReference type="SAM" id="MobiDB-lite"/>
    </source>
</evidence>
<accession>A0A3N4PYJ5</accession>
<feature type="domain" description="PAC" evidence="23">
    <location>
        <begin position="245"/>
        <end position="297"/>
    </location>
</feature>
<evidence type="ECO:0000256" key="17">
    <source>
        <dbReference type="PROSITE-ProRule" id="PRU00169"/>
    </source>
</evidence>
<dbReference type="Gene3D" id="3.30.450.20">
    <property type="entry name" value="PAS domain"/>
    <property type="match status" value="2"/>
</dbReference>
<dbReference type="Pfam" id="PF01627">
    <property type="entry name" value="Hpt"/>
    <property type="match status" value="1"/>
</dbReference>
<feature type="domain" description="PAS" evidence="22">
    <location>
        <begin position="171"/>
        <end position="236"/>
    </location>
</feature>
<dbReference type="InterPro" id="IPR003594">
    <property type="entry name" value="HATPase_dom"/>
</dbReference>
<evidence type="ECO:0000256" key="5">
    <source>
        <dbReference type="ARBA" id="ARBA00022553"/>
    </source>
</evidence>
<evidence type="ECO:0000259" key="24">
    <source>
        <dbReference type="PROSITE" id="PS50894"/>
    </source>
</evidence>
<dbReference type="Proteomes" id="UP000278351">
    <property type="component" value="Unassembled WGS sequence"/>
</dbReference>
<dbReference type="SUPFAM" id="SSF55785">
    <property type="entry name" value="PYP-like sensor domain (PAS domain)"/>
    <property type="match status" value="1"/>
</dbReference>
<dbReference type="CDD" id="cd17546">
    <property type="entry name" value="REC_hyHK_CKI1_RcsC-like"/>
    <property type="match status" value="1"/>
</dbReference>
<keyword evidence="5 17" id="KW-0597">Phosphoprotein</keyword>
<dbReference type="InterPro" id="IPR004358">
    <property type="entry name" value="Sig_transdc_His_kin-like_C"/>
</dbReference>
<dbReference type="InterPro" id="IPR000700">
    <property type="entry name" value="PAS-assoc_C"/>
</dbReference>
<keyword evidence="18" id="KW-0175">Coiled coil</keyword>
<dbReference type="OrthoDB" id="9781208at2"/>
<dbReference type="EMBL" id="RPDH01000002">
    <property type="protein sequence ID" value="RPE09147.1"/>
    <property type="molecule type" value="Genomic_DNA"/>
</dbReference>
<dbReference type="PANTHER" id="PTHR45339:SF1">
    <property type="entry name" value="HYBRID SIGNAL TRANSDUCTION HISTIDINE KINASE J"/>
    <property type="match status" value="1"/>
</dbReference>
<evidence type="ECO:0000256" key="11">
    <source>
        <dbReference type="ARBA" id="ARBA00022989"/>
    </source>
</evidence>
<dbReference type="InterPro" id="IPR001610">
    <property type="entry name" value="PAC"/>
</dbReference>
<dbReference type="Pfam" id="PF13426">
    <property type="entry name" value="PAS_9"/>
    <property type="match status" value="1"/>
</dbReference>
<feature type="domain" description="HPt" evidence="24">
    <location>
        <begin position="716"/>
        <end position="814"/>
    </location>
</feature>
<dbReference type="PROSITE" id="PS50113">
    <property type="entry name" value="PAC"/>
    <property type="match status" value="1"/>
</dbReference>
<dbReference type="GO" id="GO:0005886">
    <property type="term" value="C:plasma membrane"/>
    <property type="evidence" value="ECO:0007669"/>
    <property type="project" value="UniProtKB-SubCell"/>
</dbReference>
<dbReference type="PRINTS" id="PR00344">
    <property type="entry name" value="BCTRLSENSOR"/>
</dbReference>
<dbReference type="GO" id="GO:0006355">
    <property type="term" value="P:regulation of DNA-templated transcription"/>
    <property type="evidence" value="ECO:0007669"/>
    <property type="project" value="InterPro"/>
</dbReference>
<feature type="coiled-coil region" evidence="18">
    <location>
        <begin position="288"/>
        <end position="315"/>
    </location>
</feature>
<dbReference type="InterPro" id="IPR035965">
    <property type="entry name" value="PAS-like_dom_sf"/>
</dbReference>
<keyword evidence="4" id="KW-1003">Cell membrane</keyword>
<dbReference type="InterPro" id="IPR013767">
    <property type="entry name" value="PAS_fold"/>
</dbReference>
<organism evidence="25 26">
    <name type="scientific">Chitinophaga lutea</name>
    <dbReference type="NCBI Taxonomy" id="2488634"/>
    <lineage>
        <taxon>Bacteria</taxon>
        <taxon>Pseudomonadati</taxon>
        <taxon>Bacteroidota</taxon>
        <taxon>Chitinophagia</taxon>
        <taxon>Chitinophagales</taxon>
        <taxon>Chitinophagaceae</taxon>
        <taxon>Chitinophaga</taxon>
    </lineage>
</organism>
<evidence type="ECO:0000256" key="12">
    <source>
        <dbReference type="ARBA" id="ARBA00023012"/>
    </source>
</evidence>
<dbReference type="RefSeq" id="WP_123848144.1">
    <property type="nucleotide sequence ID" value="NZ_RPDH01000002.1"/>
</dbReference>
<evidence type="ECO:0000259" key="22">
    <source>
        <dbReference type="PROSITE" id="PS50112"/>
    </source>
</evidence>
<dbReference type="PROSITE" id="PS50894">
    <property type="entry name" value="HPT"/>
    <property type="match status" value="1"/>
</dbReference>
<sequence>MKSYKAPYSADNMTPKGRIGRTTKNTLKSPAAPTEGLPPIFALPIAVYLQNTNAGVLVSDERHRFIWGNDVFMSYFNTGRPYKGNLIDKTFRAMIDYCAPYLSDPAGFEVKMKELRKRKKPFFGWELTFKTGEIREVSYIPVFDGATFAGSIWQIVDVTRHRLWQEELRRTDEKYRTILDNLNAGLCETDLEGNIVKVYESFCRLSGYTEEELLGRNITDIFVPEENREYARNLRRYRVEKKVALLYDMEIVLKDGTRKWVLASSGNIYDRDGVPVGGVGLHMDITPQKALQKELEAAKQAAEDAQRTQKEFLANMSHEIRTPLNAIIGMAHLLDETALSDEQKEYIKILKHSSGILHGLITDILDISKIEAGKQELHPREFDLRELIQSMRHTFQLKLGQKPVKLTVELDKRIDSLLIGDDMILNQILMNLLGNAEKFTKEGEIAIRVYLDNMQGNTLWLKFQVCDTGIGIEKDKLELVFQNYKQAEKDIRERYGGTGLGLAIAKQLVELQGGQISVEEEGPEFRTCFSFNLPFIDTRKPLAGTADPDMENKYSRIDFGQSRVLVVEDNPMNLKYILSLLEKYKIDYQLATNGPDALYFLESRQYDLVLMDIRIPGMDGFELARKIREDESRPNVATPVIATTAAAMPSTVTLARSIGITDILTKPYTPDQLLQVLNKYLNEDETEIIMEVQNISGYEFHPALDVRYLNTLYESNIGYAIDLFEIFVMTIREEMAKLEAVAKDNDWEKLKFQVHKIKPNFSMVGLTWITARMEQLEGHLRKADELHMIPGMLQEISTELNKQFPTIESELQKMQAFVKGQEQ</sequence>
<feature type="region of interest" description="Disordered" evidence="19">
    <location>
        <begin position="1"/>
        <end position="30"/>
    </location>
</feature>
<reference evidence="25 26" key="1">
    <citation type="submission" date="2018-11" db="EMBL/GenBank/DDBJ databases">
        <title>Chitinophaga lutea sp.nov., isolate from arsenic contaminated soil.</title>
        <authorList>
            <person name="Zong Y."/>
        </authorList>
    </citation>
    <scope>NUCLEOTIDE SEQUENCE [LARGE SCALE GENOMIC DNA]</scope>
    <source>
        <strain evidence="25 26">ZY74</strain>
    </source>
</reference>
<evidence type="ECO:0000256" key="8">
    <source>
        <dbReference type="ARBA" id="ARBA00022741"/>
    </source>
</evidence>
<evidence type="ECO:0000256" key="9">
    <source>
        <dbReference type="ARBA" id="ARBA00022777"/>
    </source>
</evidence>
<evidence type="ECO:0000256" key="3">
    <source>
        <dbReference type="ARBA" id="ARBA00012438"/>
    </source>
</evidence>
<dbReference type="EC" id="2.7.13.3" evidence="3"/>
<evidence type="ECO:0000259" key="20">
    <source>
        <dbReference type="PROSITE" id="PS50109"/>
    </source>
</evidence>
<keyword evidence="11" id="KW-1133">Transmembrane helix</keyword>
<dbReference type="SMART" id="SM00387">
    <property type="entry name" value="HATPase_c"/>
    <property type="match status" value="1"/>
</dbReference>
<protein>
    <recommendedName>
        <fullName evidence="15">Sensory/regulatory protein RpfC</fullName>
        <ecNumber evidence="3">2.7.13.3</ecNumber>
    </recommendedName>
</protein>
<dbReference type="CDD" id="cd16922">
    <property type="entry name" value="HATPase_EvgS-ArcB-TorS-like"/>
    <property type="match status" value="1"/>
</dbReference>
<dbReference type="Pfam" id="PF00512">
    <property type="entry name" value="HisKA"/>
    <property type="match status" value="1"/>
</dbReference>
<dbReference type="GO" id="GO:0000155">
    <property type="term" value="F:phosphorelay sensor kinase activity"/>
    <property type="evidence" value="ECO:0007669"/>
    <property type="project" value="InterPro"/>
</dbReference>
<keyword evidence="13" id="KW-0472">Membrane</keyword>
<evidence type="ECO:0000256" key="1">
    <source>
        <dbReference type="ARBA" id="ARBA00000085"/>
    </source>
</evidence>
<dbReference type="CDD" id="cd00130">
    <property type="entry name" value="PAS"/>
    <property type="match status" value="1"/>
</dbReference>
<dbReference type="InterPro" id="IPR000014">
    <property type="entry name" value="PAS"/>
</dbReference>
<evidence type="ECO:0000313" key="25">
    <source>
        <dbReference type="EMBL" id="RPE09147.1"/>
    </source>
</evidence>
<dbReference type="InterPro" id="IPR036097">
    <property type="entry name" value="HisK_dim/P_sf"/>
</dbReference>
<dbReference type="Pfam" id="PF00072">
    <property type="entry name" value="Response_reg"/>
    <property type="match status" value="1"/>
</dbReference>
<proteinExistence type="predicted"/>
<dbReference type="SUPFAM" id="SSF55874">
    <property type="entry name" value="ATPase domain of HSP90 chaperone/DNA topoisomerase II/histidine kinase"/>
    <property type="match status" value="1"/>
</dbReference>
<dbReference type="FunFam" id="1.10.287.130:FF:000002">
    <property type="entry name" value="Two-component osmosensing histidine kinase"/>
    <property type="match status" value="1"/>
</dbReference>
<evidence type="ECO:0000259" key="23">
    <source>
        <dbReference type="PROSITE" id="PS50113"/>
    </source>
</evidence>
<evidence type="ECO:0000256" key="4">
    <source>
        <dbReference type="ARBA" id="ARBA00022475"/>
    </source>
</evidence>
<feature type="modified residue" description="Phosphohistidine" evidence="16">
    <location>
        <position position="755"/>
    </location>
</feature>
<dbReference type="FunFam" id="3.30.565.10:FF:000010">
    <property type="entry name" value="Sensor histidine kinase RcsC"/>
    <property type="match status" value="1"/>
</dbReference>
<feature type="modified residue" description="4-aspartylphosphate" evidence="17">
    <location>
        <position position="612"/>
    </location>
</feature>
<keyword evidence="7" id="KW-0812">Transmembrane</keyword>
<dbReference type="SMART" id="SM00388">
    <property type="entry name" value="HisKA"/>
    <property type="match status" value="1"/>
</dbReference>
<dbReference type="PROSITE" id="PS50110">
    <property type="entry name" value="RESPONSE_REGULATORY"/>
    <property type="match status" value="1"/>
</dbReference>
<keyword evidence="8" id="KW-0547">Nucleotide-binding</keyword>
<evidence type="ECO:0000259" key="21">
    <source>
        <dbReference type="PROSITE" id="PS50110"/>
    </source>
</evidence>
<dbReference type="InterPro" id="IPR036890">
    <property type="entry name" value="HATPase_C_sf"/>
</dbReference>
<evidence type="ECO:0000256" key="13">
    <source>
        <dbReference type="ARBA" id="ARBA00023136"/>
    </source>
</evidence>
<dbReference type="GO" id="GO:0005524">
    <property type="term" value="F:ATP binding"/>
    <property type="evidence" value="ECO:0007669"/>
    <property type="project" value="UniProtKB-KW"/>
</dbReference>
<evidence type="ECO:0000256" key="6">
    <source>
        <dbReference type="ARBA" id="ARBA00022679"/>
    </source>
</evidence>
<dbReference type="Gene3D" id="3.30.565.10">
    <property type="entry name" value="Histidine kinase-like ATPase, C-terminal domain"/>
    <property type="match status" value="1"/>
</dbReference>
<keyword evidence="6" id="KW-0808">Transferase</keyword>
<comment type="subunit">
    <text evidence="14">At low DSF concentrations, interacts with RpfF.</text>
</comment>
<name>A0A3N4PYJ5_9BACT</name>
<dbReference type="SUPFAM" id="SSF52172">
    <property type="entry name" value="CheY-like"/>
    <property type="match status" value="1"/>
</dbReference>
<dbReference type="Gene3D" id="1.20.120.160">
    <property type="entry name" value="HPT domain"/>
    <property type="match status" value="1"/>
</dbReference>
<dbReference type="SUPFAM" id="SSF47384">
    <property type="entry name" value="Homodimeric domain of signal transducing histidine kinase"/>
    <property type="match status" value="1"/>
</dbReference>
<dbReference type="AlphaFoldDB" id="A0A3N4PYJ5"/>